<geneLocation type="plasmid" evidence="4 5">
    <name>unnamed1</name>
</geneLocation>
<dbReference type="InterPro" id="IPR058271">
    <property type="entry name" value="DUF7965"/>
</dbReference>
<feature type="compositionally biased region" description="Low complexity" evidence="1">
    <location>
        <begin position="10"/>
        <end position="22"/>
    </location>
</feature>
<feature type="region of interest" description="Disordered" evidence="1">
    <location>
        <begin position="1"/>
        <end position="22"/>
    </location>
</feature>
<feature type="domain" description="DUF7965" evidence="3">
    <location>
        <begin position="35"/>
        <end position="186"/>
    </location>
</feature>
<organism evidence="4 5">
    <name type="scientific">Halorarum halophilum</name>
    <dbReference type="NCBI Taxonomy" id="2743090"/>
    <lineage>
        <taxon>Archaea</taxon>
        <taxon>Methanobacteriati</taxon>
        <taxon>Methanobacteriota</taxon>
        <taxon>Stenosarchaea group</taxon>
        <taxon>Halobacteria</taxon>
        <taxon>Halobacteriales</taxon>
        <taxon>Haloferacaceae</taxon>
        <taxon>Halorarum</taxon>
    </lineage>
</organism>
<keyword evidence="5" id="KW-1185">Reference proteome</keyword>
<accession>A0A7D5GP06</accession>
<reference evidence="4 5" key="1">
    <citation type="submission" date="2020-07" db="EMBL/GenBank/DDBJ databases">
        <title>Gai3-2, isolated from salt lake.</title>
        <authorList>
            <person name="Cui H."/>
            <person name="Shi X."/>
        </authorList>
    </citation>
    <scope>NUCLEOTIDE SEQUENCE [LARGE SCALE GENOMIC DNA]</scope>
    <source>
        <strain evidence="4 5">Gai3-2</strain>
        <plasmid evidence="4 5">unnamed1</plasmid>
    </source>
</reference>
<evidence type="ECO:0000313" key="5">
    <source>
        <dbReference type="Proteomes" id="UP000509750"/>
    </source>
</evidence>
<sequence>MADAGDDVADAAAVEATDSVTTDPEAAHAATMADDAEVWLVATFNLVAFSLPLVILGHASGALTDTLPELGTTYGLLLFGYLWLLLWLSTRWVFAEGGLERCRRGETGRLLVRGMVGGALVGMGFVVGIAVAIAAANVLDGMVDVPVFVFLLLLGAAAGSVVGLVVGLLFGVVDVALYRASAALISFDGN</sequence>
<dbReference type="GeneID" id="56030911"/>
<dbReference type="Proteomes" id="UP000509750">
    <property type="component" value="Plasmid unnamed1"/>
</dbReference>
<feature type="transmembrane region" description="Helical" evidence="2">
    <location>
        <begin position="147"/>
        <end position="173"/>
    </location>
</feature>
<feature type="transmembrane region" description="Helical" evidence="2">
    <location>
        <begin position="71"/>
        <end position="89"/>
    </location>
</feature>
<protein>
    <recommendedName>
        <fullName evidence="3">DUF7965 domain-containing protein</fullName>
    </recommendedName>
</protein>
<evidence type="ECO:0000313" key="4">
    <source>
        <dbReference type="EMBL" id="QLG29644.1"/>
    </source>
</evidence>
<feature type="transmembrane region" description="Helical" evidence="2">
    <location>
        <begin position="38"/>
        <end position="59"/>
    </location>
</feature>
<dbReference type="KEGG" id="halg:HUG10_18720"/>
<feature type="transmembrane region" description="Helical" evidence="2">
    <location>
        <begin position="110"/>
        <end position="135"/>
    </location>
</feature>
<dbReference type="EMBL" id="CP058530">
    <property type="protein sequence ID" value="QLG29644.1"/>
    <property type="molecule type" value="Genomic_DNA"/>
</dbReference>
<gene>
    <name evidence="4" type="ORF">HUG10_18720</name>
</gene>
<dbReference type="Pfam" id="PF25913">
    <property type="entry name" value="DUF7965"/>
    <property type="match status" value="1"/>
</dbReference>
<evidence type="ECO:0000259" key="3">
    <source>
        <dbReference type="Pfam" id="PF25913"/>
    </source>
</evidence>
<dbReference type="RefSeq" id="WP_179171218.1">
    <property type="nucleotide sequence ID" value="NZ_CP058530.1"/>
</dbReference>
<dbReference type="AlphaFoldDB" id="A0A7D5GP06"/>
<dbReference type="OrthoDB" id="386480at2157"/>
<evidence type="ECO:0000256" key="1">
    <source>
        <dbReference type="SAM" id="MobiDB-lite"/>
    </source>
</evidence>
<keyword evidence="2" id="KW-0812">Transmembrane</keyword>
<keyword evidence="2" id="KW-1133">Transmembrane helix</keyword>
<proteinExistence type="predicted"/>
<keyword evidence="4" id="KW-0614">Plasmid</keyword>
<keyword evidence="2" id="KW-0472">Membrane</keyword>
<name>A0A7D5GP06_9EURY</name>
<evidence type="ECO:0000256" key="2">
    <source>
        <dbReference type="SAM" id="Phobius"/>
    </source>
</evidence>